<name>A0A1I2A350_9BACT</name>
<reference evidence="2 3" key="1">
    <citation type="submission" date="2016-10" db="EMBL/GenBank/DDBJ databases">
        <authorList>
            <person name="de Groot N.N."/>
        </authorList>
    </citation>
    <scope>NUCLEOTIDE SEQUENCE [LARGE SCALE GENOMIC DNA]</scope>
    <source>
        <strain>GEY</strain>
        <strain evidence="3">DSM 9560</strain>
    </source>
</reference>
<feature type="domain" description="Glycosyl transferase family 1" evidence="1">
    <location>
        <begin position="188"/>
        <end position="338"/>
    </location>
</feature>
<dbReference type="EMBL" id="FONY01000001">
    <property type="protein sequence ID" value="SFE38381.1"/>
    <property type="molecule type" value="Genomic_DNA"/>
</dbReference>
<evidence type="ECO:0000313" key="3">
    <source>
        <dbReference type="Proteomes" id="UP000199513"/>
    </source>
</evidence>
<sequence length="358" mass="41920">MKQKILFLTPYPLGVAPSQRFRFEQYFEILKEKGFDFDSQSFIDEQTWEILYLKGNLTKKVIGIFRGFLRRFYLLFFLKKYHFIFIHREAAPLFPPVFEFLMAKVFQKKIIYDFDDAIWLPNTSKQNRISAFLKFHQKVNWICRWAYKISAGNDYLCAYARQFNPNTLLNPTTIDMSHHQKSNSQEVQAGDKIVIGWTGSHSTLKYLHEIEQVIKEIEKNYPIHFLVIANQKPEIQLDSLIFLSWKKESEIEDLSKIHIGIMPLTDDEWAKGKCGFKALQYMSLGIPTLASPVGVNTTIIQDGKNGFLCDRAEVWREKLVLLIENESLRAELGKNAQQTVEKYFSVQANKENFLRLFS</sequence>
<dbReference type="STRING" id="1003.SAMN04488541_10019"/>
<keyword evidence="2" id="KW-0808">Transferase</keyword>
<gene>
    <name evidence="2" type="ORF">SAMN04488541_10019</name>
</gene>
<evidence type="ECO:0000313" key="2">
    <source>
        <dbReference type="EMBL" id="SFE38381.1"/>
    </source>
</evidence>
<dbReference type="GO" id="GO:0016757">
    <property type="term" value="F:glycosyltransferase activity"/>
    <property type="evidence" value="ECO:0007669"/>
    <property type="project" value="InterPro"/>
</dbReference>
<organism evidence="2 3">
    <name type="scientific">Thermoflexibacter ruber</name>
    <dbReference type="NCBI Taxonomy" id="1003"/>
    <lineage>
        <taxon>Bacteria</taxon>
        <taxon>Pseudomonadati</taxon>
        <taxon>Bacteroidota</taxon>
        <taxon>Cytophagia</taxon>
        <taxon>Cytophagales</taxon>
        <taxon>Thermoflexibacteraceae</taxon>
        <taxon>Thermoflexibacter</taxon>
    </lineage>
</organism>
<dbReference type="RefSeq" id="WP_091538143.1">
    <property type="nucleotide sequence ID" value="NZ_FONY01000001.1"/>
</dbReference>
<proteinExistence type="predicted"/>
<dbReference type="OrthoDB" id="9815351at2"/>
<dbReference type="Gene3D" id="3.40.50.2000">
    <property type="entry name" value="Glycogen Phosphorylase B"/>
    <property type="match status" value="1"/>
</dbReference>
<dbReference type="Pfam" id="PF00534">
    <property type="entry name" value="Glycos_transf_1"/>
    <property type="match status" value="1"/>
</dbReference>
<protein>
    <submittedName>
        <fullName evidence="2">Glycosyltransferase involved in cell wall bisynthesis</fullName>
    </submittedName>
</protein>
<dbReference type="Proteomes" id="UP000199513">
    <property type="component" value="Unassembled WGS sequence"/>
</dbReference>
<dbReference type="PANTHER" id="PTHR12526">
    <property type="entry name" value="GLYCOSYLTRANSFERASE"/>
    <property type="match status" value="1"/>
</dbReference>
<keyword evidence="3" id="KW-1185">Reference proteome</keyword>
<accession>A0A1I2A350</accession>
<dbReference type="SUPFAM" id="SSF53756">
    <property type="entry name" value="UDP-Glycosyltransferase/glycogen phosphorylase"/>
    <property type="match status" value="1"/>
</dbReference>
<dbReference type="InterPro" id="IPR001296">
    <property type="entry name" value="Glyco_trans_1"/>
</dbReference>
<dbReference type="AlphaFoldDB" id="A0A1I2A350"/>
<dbReference type="PANTHER" id="PTHR12526:SF630">
    <property type="entry name" value="GLYCOSYLTRANSFERASE"/>
    <property type="match status" value="1"/>
</dbReference>
<evidence type="ECO:0000259" key="1">
    <source>
        <dbReference type="Pfam" id="PF00534"/>
    </source>
</evidence>